<evidence type="ECO:0000256" key="4">
    <source>
        <dbReference type="SAM" id="MobiDB-lite"/>
    </source>
</evidence>
<keyword evidence="2" id="KW-0238">DNA-binding</keyword>
<dbReference type="STRING" id="1921764.BSR28_03885"/>
<dbReference type="InterPro" id="IPR000843">
    <property type="entry name" value="HTH_LacI"/>
</dbReference>
<evidence type="ECO:0000256" key="3">
    <source>
        <dbReference type="ARBA" id="ARBA00023163"/>
    </source>
</evidence>
<dbReference type="CDD" id="cd01392">
    <property type="entry name" value="HTH_LacI"/>
    <property type="match status" value="1"/>
</dbReference>
<dbReference type="Pfam" id="PF00356">
    <property type="entry name" value="LacI"/>
    <property type="match status" value="1"/>
</dbReference>
<keyword evidence="7" id="KW-1185">Reference proteome</keyword>
<comment type="caution">
    <text evidence="6">The sequence shown here is derived from an EMBL/GenBank/DDBJ whole genome shotgun (WGS) entry which is preliminary data.</text>
</comment>
<dbReference type="Pfam" id="PF13377">
    <property type="entry name" value="Peripla_BP_3"/>
    <property type="match status" value="1"/>
</dbReference>
<evidence type="ECO:0000256" key="1">
    <source>
        <dbReference type="ARBA" id="ARBA00023015"/>
    </source>
</evidence>
<dbReference type="SUPFAM" id="SSF47413">
    <property type="entry name" value="lambda repressor-like DNA-binding domains"/>
    <property type="match status" value="1"/>
</dbReference>
<dbReference type="PANTHER" id="PTHR30146">
    <property type="entry name" value="LACI-RELATED TRANSCRIPTIONAL REPRESSOR"/>
    <property type="match status" value="1"/>
</dbReference>
<organism evidence="6 7">
    <name type="scientific">Boudabousia liubingyangii</name>
    <dbReference type="NCBI Taxonomy" id="1921764"/>
    <lineage>
        <taxon>Bacteria</taxon>
        <taxon>Bacillati</taxon>
        <taxon>Actinomycetota</taxon>
        <taxon>Actinomycetes</taxon>
        <taxon>Actinomycetales</taxon>
        <taxon>Actinomycetaceae</taxon>
        <taxon>Boudabousia</taxon>
    </lineage>
</organism>
<protein>
    <recommendedName>
        <fullName evidence="5">HTH lacI-type domain-containing protein</fullName>
    </recommendedName>
</protein>
<keyword evidence="1" id="KW-0805">Transcription regulation</keyword>
<dbReference type="InterPro" id="IPR028082">
    <property type="entry name" value="Peripla_BP_I"/>
</dbReference>
<evidence type="ECO:0000259" key="5">
    <source>
        <dbReference type="PROSITE" id="PS50932"/>
    </source>
</evidence>
<dbReference type="GO" id="GO:0003700">
    <property type="term" value="F:DNA-binding transcription factor activity"/>
    <property type="evidence" value="ECO:0007669"/>
    <property type="project" value="TreeGrafter"/>
</dbReference>
<evidence type="ECO:0000256" key="2">
    <source>
        <dbReference type="ARBA" id="ARBA00023125"/>
    </source>
</evidence>
<dbReference type="SMART" id="SM00354">
    <property type="entry name" value="HTH_LACI"/>
    <property type="match status" value="1"/>
</dbReference>
<dbReference type="PROSITE" id="PS50932">
    <property type="entry name" value="HTH_LACI_2"/>
    <property type="match status" value="1"/>
</dbReference>
<proteinExistence type="predicted"/>
<dbReference type="InterPro" id="IPR046335">
    <property type="entry name" value="LacI/GalR-like_sensor"/>
</dbReference>
<reference evidence="6 7" key="1">
    <citation type="submission" date="2016-11" db="EMBL/GenBank/DDBJ databases">
        <title>Actinomyces gypaetusis sp. nov. isolated from the vulture Gypaetus barbatus in Qinghai Tibet Plateau China.</title>
        <authorList>
            <person name="Meng X."/>
        </authorList>
    </citation>
    <scope>NUCLEOTIDE SEQUENCE [LARGE SCALE GENOMIC DNA]</scope>
    <source>
        <strain evidence="6 7">VUL4_2</strain>
    </source>
</reference>
<dbReference type="OrthoDB" id="1639518at2"/>
<feature type="region of interest" description="Disordered" evidence="4">
    <location>
        <begin position="311"/>
        <end position="344"/>
    </location>
</feature>
<dbReference type="InterPro" id="IPR010982">
    <property type="entry name" value="Lambda_DNA-bd_dom_sf"/>
</dbReference>
<keyword evidence="3" id="KW-0804">Transcription</keyword>
<gene>
    <name evidence="6" type="ORF">BSR29_04320</name>
</gene>
<dbReference type="CDD" id="cd06267">
    <property type="entry name" value="PBP1_LacI_sugar_binding-like"/>
    <property type="match status" value="1"/>
</dbReference>
<accession>A0A1Q5PNF4</accession>
<sequence>MARVKRSDVAKLAGVAPSTVSLVLNGRGEQVKLSSDTIERVQKAARELNYIPNSTARSLRLGGSRLIGLVLAELPDDPFVPVIHKVLTSAMIEARRSDYFILPLHQQHDLGEADLISALKNVELAGVLCETTSAPDFVSQVMDSQRIPLVWLELIESDQDFKGDGIVRLDETAGVKEILAELDIPQDAKVFFLAGPYQHHHRHLPILAHFEANGSMLRLPDWQAESAYRASLKLLNENPDIKLIWCADDSQASGVFRAARELEIQIPQQLSVIGFGNHVPEEADILGLTTVDWPLETMTKEAVKLLTQTLSGKEPNSESHCQTRAVWRSSAKRTTEPSTSDRTI</sequence>
<feature type="domain" description="HTH lacI-type" evidence="5">
    <location>
        <begin position="4"/>
        <end position="61"/>
    </location>
</feature>
<dbReference type="GO" id="GO:0000976">
    <property type="term" value="F:transcription cis-regulatory region binding"/>
    <property type="evidence" value="ECO:0007669"/>
    <property type="project" value="TreeGrafter"/>
</dbReference>
<dbReference type="EMBL" id="MQSV01000002">
    <property type="protein sequence ID" value="OKL49063.1"/>
    <property type="molecule type" value="Genomic_DNA"/>
</dbReference>
<dbReference type="RefSeq" id="WP_073709052.1">
    <property type="nucleotide sequence ID" value="NZ_MQSV01000002.1"/>
</dbReference>
<dbReference type="AlphaFoldDB" id="A0A1Q5PNF4"/>
<dbReference type="Gene3D" id="3.40.50.2300">
    <property type="match status" value="2"/>
</dbReference>
<dbReference type="Proteomes" id="UP000186785">
    <property type="component" value="Unassembled WGS sequence"/>
</dbReference>
<dbReference type="Gene3D" id="1.10.260.40">
    <property type="entry name" value="lambda repressor-like DNA-binding domains"/>
    <property type="match status" value="1"/>
</dbReference>
<name>A0A1Q5PNF4_9ACTO</name>
<evidence type="ECO:0000313" key="7">
    <source>
        <dbReference type="Proteomes" id="UP000186785"/>
    </source>
</evidence>
<dbReference type="SUPFAM" id="SSF53822">
    <property type="entry name" value="Periplasmic binding protein-like I"/>
    <property type="match status" value="1"/>
</dbReference>
<evidence type="ECO:0000313" key="6">
    <source>
        <dbReference type="EMBL" id="OKL49063.1"/>
    </source>
</evidence>
<dbReference type="PANTHER" id="PTHR30146:SF153">
    <property type="entry name" value="LACTOSE OPERON REPRESSOR"/>
    <property type="match status" value="1"/>
</dbReference>